<dbReference type="GO" id="GO:0008420">
    <property type="term" value="F:RNA polymerase II CTD heptapeptide repeat phosphatase activity"/>
    <property type="evidence" value="ECO:0007669"/>
    <property type="project" value="UniProtKB-UniRule"/>
</dbReference>
<evidence type="ECO:0000256" key="10">
    <source>
        <dbReference type="ARBA" id="ARBA00048336"/>
    </source>
</evidence>
<dbReference type="Gene3D" id="1.25.40.820">
    <property type="match status" value="1"/>
</dbReference>
<dbReference type="EMBL" id="UIGY01000242">
    <property type="protein sequence ID" value="SUZ13612.1"/>
    <property type="molecule type" value="Genomic_DNA"/>
</dbReference>
<keyword evidence="3 12" id="KW-0479">Metal-binding</keyword>
<dbReference type="GO" id="GO:0005737">
    <property type="term" value="C:cytoplasm"/>
    <property type="evidence" value="ECO:0007669"/>
    <property type="project" value="TreeGrafter"/>
</dbReference>
<evidence type="ECO:0000256" key="12">
    <source>
        <dbReference type="RuleBase" id="RU367080"/>
    </source>
</evidence>
<evidence type="ECO:0000256" key="1">
    <source>
        <dbReference type="ARBA" id="ARBA00004123"/>
    </source>
</evidence>
<evidence type="ECO:0000256" key="8">
    <source>
        <dbReference type="ARBA" id="ARBA00023242"/>
    </source>
</evidence>
<keyword evidence="8 12" id="KW-0539">Nucleus</keyword>
<gene>
    <name evidence="15" type="ORF">BGT96224V2_LOCUS6748</name>
</gene>
<dbReference type="AlphaFoldDB" id="A0A381LJC4"/>
<sequence>MDNDIQPKSILKKSNSKKSTIKENSNQKLAEYHAGIIQRRKAFESQILQSIETLMEYPLAHSPFDASCPSPVDIANFKRLAQIFRPNDYDDLIHERNINEHCGYTLCPNKRHRENCTGKYRLMGTGGKAKDFKVVEVDQLEKWCSLQCAKRALYVRIQLSDVPVWERQEKVEGTLNFDLLDEPKNISPNILRKIMDLKIDLEDSRCKAIDPDEGTVKEDSTKSSVAEFSEIQVHESNVDGGKETIPIVPNPSYEAHLKLEGHISKFRPSAKGTVTYKHGFEVN</sequence>
<keyword evidence="5 12" id="KW-0378">Hydrolase</keyword>
<evidence type="ECO:0000256" key="6">
    <source>
        <dbReference type="ARBA" id="ARBA00022833"/>
    </source>
</evidence>
<reference evidence="15" key="1">
    <citation type="submission" date="2018-07" db="EMBL/GenBank/DDBJ databases">
        <authorList>
            <person name="Quirk P.G."/>
            <person name="Krulwich T.A."/>
        </authorList>
    </citation>
    <scope>NUCLEOTIDE SEQUENCE</scope>
    <source>
        <strain evidence="15">96224</strain>
    </source>
</reference>
<feature type="domain" description="RTR1-type" evidence="14">
    <location>
        <begin position="79"/>
        <end position="168"/>
    </location>
</feature>
<evidence type="ECO:0000256" key="2">
    <source>
        <dbReference type="ARBA" id="ARBA00005676"/>
    </source>
</evidence>
<evidence type="ECO:0000256" key="4">
    <source>
        <dbReference type="ARBA" id="ARBA00022771"/>
    </source>
</evidence>
<proteinExistence type="inferred from homology"/>
<evidence type="ECO:0000256" key="7">
    <source>
        <dbReference type="ARBA" id="ARBA00022912"/>
    </source>
</evidence>
<accession>A0A381LJC4</accession>
<comment type="catalytic activity">
    <reaction evidence="10 12">
        <text>O-phospho-L-threonyl-[protein] + H2O = L-threonyl-[protein] + phosphate</text>
        <dbReference type="Rhea" id="RHEA:47004"/>
        <dbReference type="Rhea" id="RHEA-COMP:11060"/>
        <dbReference type="Rhea" id="RHEA-COMP:11605"/>
        <dbReference type="ChEBI" id="CHEBI:15377"/>
        <dbReference type="ChEBI" id="CHEBI:30013"/>
        <dbReference type="ChEBI" id="CHEBI:43474"/>
        <dbReference type="ChEBI" id="CHEBI:61977"/>
        <dbReference type="EC" id="3.1.3.16"/>
    </reaction>
</comment>
<keyword evidence="6 12" id="KW-0862">Zinc</keyword>
<comment type="catalytic activity">
    <reaction evidence="9 12">
        <text>O-phospho-L-seryl-[protein] + H2O = L-seryl-[protein] + phosphate</text>
        <dbReference type="Rhea" id="RHEA:20629"/>
        <dbReference type="Rhea" id="RHEA-COMP:9863"/>
        <dbReference type="Rhea" id="RHEA-COMP:11604"/>
        <dbReference type="ChEBI" id="CHEBI:15377"/>
        <dbReference type="ChEBI" id="CHEBI:29999"/>
        <dbReference type="ChEBI" id="CHEBI:43474"/>
        <dbReference type="ChEBI" id="CHEBI:83421"/>
        <dbReference type="EC" id="3.1.3.16"/>
    </reaction>
</comment>
<protein>
    <recommendedName>
        <fullName evidence="12">RNA polymerase II subunit B1 CTD phosphatase RPAP2 homolog</fullName>
        <ecNumber evidence="12">3.1.3.16</ecNumber>
    </recommendedName>
</protein>
<dbReference type="PANTHER" id="PTHR14732">
    <property type="entry name" value="RNA POLYMERASE II SUBUNIT B1 CTD PHOSPHATASE RPAP2-RELATED"/>
    <property type="match status" value="1"/>
</dbReference>
<comment type="subcellular location">
    <subcellularLocation>
        <location evidence="1 12">Nucleus</location>
    </subcellularLocation>
</comment>
<dbReference type="PANTHER" id="PTHR14732:SF0">
    <property type="entry name" value="RNA POLYMERASE II SUBUNIT B1 CTD PHOSPHATASE RPAP2-RELATED"/>
    <property type="match status" value="1"/>
</dbReference>
<comment type="function">
    <text evidence="12">Putative RNA polymerase II subunit B1 C-terminal domain (CTD) phosphatase involved in RNA polymerase II transcription regulation.</text>
</comment>
<dbReference type="GO" id="GO:0043175">
    <property type="term" value="F:RNA polymerase core enzyme binding"/>
    <property type="evidence" value="ECO:0007669"/>
    <property type="project" value="UniProtKB-UniRule"/>
</dbReference>
<evidence type="ECO:0000256" key="13">
    <source>
        <dbReference type="SAM" id="MobiDB-lite"/>
    </source>
</evidence>
<dbReference type="OrthoDB" id="2590500at2759"/>
<evidence type="ECO:0000256" key="3">
    <source>
        <dbReference type="ARBA" id="ARBA00022723"/>
    </source>
</evidence>
<name>A0A381LJC4_BLUGR</name>
<feature type="region of interest" description="Disordered" evidence="13">
    <location>
        <begin position="1"/>
        <end position="23"/>
    </location>
</feature>
<keyword evidence="7 12" id="KW-0904">Protein phosphatase</keyword>
<dbReference type="InterPro" id="IPR039693">
    <property type="entry name" value="Rtr1/RPAP2"/>
</dbReference>
<organism evidence="15">
    <name type="scientific">Blumeria graminis f. sp. tritici 96224</name>
    <dbReference type="NCBI Taxonomy" id="1268274"/>
    <lineage>
        <taxon>Eukaryota</taxon>
        <taxon>Fungi</taxon>
        <taxon>Dikarya</taxon>
        <taxon>Ascomycota</taxon>
        <taxon>Pezizomycotina</taxon>
        <taxon>Leotiomycetes</taxon>
        <taxon>Erysiphales</taxon>
        <taxon>Erysiphaceae</taxon>
        <taxon>Blumeria</taxon>
    </lineage>
</organism>
<evidence type="ECO:0000259" key="14">
    <source>
        <dbReference type="PROSITE" id="PS51479"/>
    </source>
</evidence>
<keyword evidence="4 12" id="KW-0863">Zinc-finger</keyword>
<comment type="similarity">
    <text evidence="2 11 12">Belongs to the RPAP2 family.</text>
</comment>
<dbReference type="EC" id="3.1.3.16" evidence="12"/>
<dbReference type="InterPro" id="IPR007308">
    <property type="entry name" value="Rtr1/RPAP2_dom"/>
</dbReference>
<evidence type="ECO:0000256" key="9">
    <source>
        <dbReference type="ARBA" id="ARBA00047761"/>
    </source>
</evidence>
<evidence type="ECO:0000256" key="5">
    <source>
        <dbReference type="ARBA" id="ARBA00022801"/>
    </source>
</evidence>
<dbReference type="PROSITE" id="PS51479">
    <property type="entry name" value="ZF_RTR1"/>
    <property type="match status" value="1"/>
</dbReference>
<evidence type="ECO:0000313" key="15">
    <source>
        <dbReference type="EMBL" id="SUZ13612.1"/>
    </source>
</evidence>
<dbReference type="InterPro" id="IPR038534">
    <property type="entry name" value="Rtr1/RPAP2_sf"/>
</dbReference>
<dbReference type="Pfam" id="PF04181">
    <property type="entry name" value="RPAP2_Rtr1"/>
    <property type="match status" value="1"/>
</dbReference>
<evidence type="ECO:0000256" key="11">
    <source>
        <dbReference type="PROSITE-ProRule" id="PRU00812"/>
    </source>
</evidence>
<dbReference type="GO" id="GO:0008270">
    <property type="term" value="F:zinc ion binding"/>
    <property type="evidence" value="ECO:0007669"/>
    <property type="project" value="UniProtKB-KW"/>
</dbReference>
<dbReference type="GO" id="GO:0005634">
    <property type="term" value="C:nucleus"/>
    <property type="evidence" value="ECO:0007669"/>
    <property type="project" value="UniProtKB-SubCell"/>
</dbReference>